<dbReference type="Pfam" id="PF03227">
    <property type="entry name" value="GILT"/>
    <property type="match status" value="1"/>
</dbReference>
<dbReference type="GO" id="GO:0016671">
    <property type="term" value="F:oxidoreductase activity, acting on a sulfur group of donors, disulfide as acceptor"/>
    <property type="evidence" value="ECO:0007669"/>
    <property type="project" value="InterPro"/>
</dbReference>
<accession>A0AAW1Q611</accession>
<reference evidence="7 8" key="1">
    <citation type="journal article" date="2024" name="Nat. Commun.">
        <title>Phylogenomics reveals the evolutionary origins of lichenization in chlorophyte algae.</title>
        <authorList>
            <person name="Puginier C."/>
            <person name="Libourel C."/>
            <person name="Otte J."/>
            <person name="Skaloud P."/>
            <person name="Haon M."/>
            <person name="Grisel S."/>
            <person name="Petersen M."/>
            <person name="Berrin J.G."/>
            <person name="Delaux P.M."/>
            <person name="Dal Grande F."/>
            <person name="Keller J."/>
        </authorList>
    </citation>
    <scope>NUCLEOTIDE SEQUENCE [LARGE SCALE GENOMIC DNA]</scope>
    <source>
        <strain evidence="7 8">SAG 2145</strain>
    </source>
</reference>
<dbReference type="AlphaFoldDB" id="A0AAW1Q611"/>
<keyword evidence="8" id="KW-1185">Reference proteome</keyword>
<comment type="similarity">
    <text evidence="2">Belongs to the GILT family.</text>
</comment>
<keyword evidence="4 6" id="KW-0732">Signal</keyword>
<evidence type="ECO:0000256" key="2">
    <source>
        <dbReference type="ARBA" id="ARBA00005679"/>
    </source>
</evidence>
<evidence type="ECO:0000256" key="3">
    <source>
        <dbReference type="ARBA" id="ARBA00022525"/>
    </source>
</evidence>
<evidence type="ECO:0000256" key="6">
    <source>
        <dbReference type="SAM" id="SignalP"/>
    </source>
</evidence>
<dbReference type="PANTHER" id="PTHR13234:SF8">
    <property type="entry name" value="GAMMA-INTERFERON-INDUCIBLE LYSOSOMAL THIOL REDUCTASE"/>
    <property type="match status" value="1"/>
</dbReference>
<dbReference type="GO" id="GO:0005576">
    <property type="term" value="C:extracellular region"/>
    <property type="evidence" value="ECO:0007669"/>
    <property type="project" value="UniProtKB-SubCell"/>
</dbReference>
<gene>
    <name evidence="7" type="ORF">WJX74_002532</name>
</gene>
<protein>
    <recommendedName>
        <fullName evidence="9">Gamma-interferon-inducible lysosomal thiol reductase</fullName>
    </recommendedName>
</protein>
<feature type="chain" id="PRO_5043811006" description="Gamma-interferon-inducible lysosomal thiol reductase" evidence="6">
    <location>
        <begin position="24"/>
        <end position="222"/>
    </location>
</feature>
<evidence type="ECO:0000256" key="1">
    <source>
        <dbReference type="ARBA" id="ARBA00004613"/>
    </source>
</evidence>
<dbReference type="PANTHER" id="PTHR13234">
    <property type="entry name" value="GAMMA-INTERFERON INDUCIBLE LYSOSOMAL THIOL REDUCTASE GILT"/>
    <property type="match status" value="1"/>
</dbReference>
<evidence type="ECO:0000313" key="8">
    <source>
        <dbReference type="Proteomes" id="UP001438707"/>
    </source>
</evidence>
<sequence length="222" mass="23862">MMRASTTFLCWVVTLAFGQSTFAQQSGGLAVADKVAVDLYAESLCPFCARFTQQSLGPLFQNGLSDIIDLEVVMYGNAHNDSQGPICQHGPQECALNKIINCAIDLNPGQNKWFPYLECVEAGISKGVAVGKSCADQLDIPYEPIQQCTEGAHGDELIVSAAKRTAALRPAHQYVPWVLVNDIPLGDAASSLPTIICAAYEGKRPNVCFQEPATSDSSMEMT</sequence>
<dbReference type="InterPro" id="IPR004911">
    <property type="entry name" value="Interferon-induced_GILT"/>
</dbReference>
<name>A0AAW1Q611_9CHLO</name>
<evidence type="ECO:0000256" key="5">
    <source>
        <dbReference type="ARBA" id="ARBA00023180"/>
    </source>
</evidence>
<evidence type="ECO:0008006" key="9">
    <source>
        <dbReference type="Google" id="ProtNLM"/>
    </source>
</evidence>
<organism evidence="7 8">
    <name type="scientific">Apatococcus lobatus</name>
    <dbReference type="NCBI Taxonomy" id="904363"/>
    <lineage>
        <taxon>Eukaryota</taxon>
        <taxon>Viridiplantae</taxon>
        <taxon>Chlorophyta</taxon>
        <taxon>core chlorophytes</taxon>
        <taxon>Trebouxiophyceae</taxon>
        <taxon>Chlorellales</taxon>
        <taxon>Chlorellaceae</taxon>
        <taxon>Apatococcus</taxon>
    </lineage>
</organism>
<keyword evidence="3" id="KW-0964">Secreted</keyword>
<keyword evidence="5" id="KW-0325">Glycoprotein</keyword>
<dbReference type="Gene3D" id="3.40.30.10">
    <property type="entry name" value="Glutaredoxin"/>
    <property type="match status" value="1"/>
</dbReference>
<comment type="caution">
    <text evidence="7">The sequence shown here is derived from an EMBL/GenBank/DDBJ whole genome shotgun (WGS) entry which is preliminary data.</text>
</comment>
<dbReference type="Proteomes" id="UP001438707">
    <property type="component" value="Unassembled WGS sequence"/>
</dbReference>
<dbReference type="EMBL" id="JALJOS010000079">
    <property type="protein sequence ID" value="KAK9816320.1"/>
    <property type="molecule type" value="Genomic_DNA"/>
</dbReference>
<feature type="signal peptide" evidence="6">
    <location>
        <begin position="1"/>
        <end position="23"/>
    </location>
</feature>
<evidence type="ECO:0000256" key="4">
    <source>
        <dbReference type="ARBA" id="ARBA00022729"/>
    </source>
</evidence>
<proteinExistence type="inferred from homology"/>
<comment type="subcellular location">
    <subcellularLocation>
        <location evidence="1">Secreted</location>
    </subcellularLocation>
</comment>
<evidence type="ECO:0000313" key="7">
    <source>
        <dbReference type="EMBL" id="KAK9816320.1"/>
    </source>
</evidence>